<organism evidence="3 4">
    <name type="scientific">Metarhizium album (strain ARSEF 1941)</name>
    <dbReference type="NCBI Taxonomy" id="1081103"/>
    <lineage>
        <taxon>Eukaryota</taxon>
        <taxon>Fungi</taxon>
        <taxon>Dikarya</taxon>
        <taxon>Ascomycota</taxon>
        <taxon>Pezizomycotina</taxon>
        <taxon>Sordariomycetes</taxon>
        <taxon>Hypocreomycetidae</taxon>
        <taxon>Hypocreales</taxon>
        <taxon>Clavicipitaceae</taxon>
        <taxon>Metarhizium</taxon>
    </lineage>
</organism>
<evidence type="ECO:0000313" key="3">
    <source>
        <dbReference type="EMBL" id="KHO00796.1"/>
    </source>
</evidence>
<dbReference type="InterPro" id="IPR050164">
    <property type="entry name" value="Peptidase_C19"/>
</dbReference>
<dbReference type="STRING" id="1081103.A0A0B2X688"/>
<dbReference type="PANTHER" id="PTHR24006:SF827">
    <property type="entry name" value="UBIQUITIN CARBOXYL-TERMINAL HYDROLASE 34"/>
    <property type="match status" value="1"/>
</dbReference>
<dbReference type="GO" id="GO:0004843">
    <property type="term" value="F:cysteine-type deubiquitinase activity"/>
    <property type="evidence" value="ECO:0007669"/>
    <property type="project" value="InterPro"/>
</dbReference>
<keyword evidence="3" id="KW-0378">Hydrolase</keyword>
<dbReference type="EMBL" id="AZHE01000002">
    <property type="protein sequence ID" value="KHO00796.1"/>
    <property type="molecule type" value="Genomic_DNA"/>
</dbReference>
<dbReference type="GO" id="GO:0016579">
    <property type="term" value="P:protein deubiquitination"/>
    <property type="evidence" value="ECO:0007669"/>
    <property type="project" value="InterPro"/>
</dbReference>
<evidence type="ECO:0000256" key="1">
    <source>
        <dbReference type="SAM" id="MobiDB-lite"/>
    </source>
</evidence>
<dbReference type="InterPro" id="IPR028889">
    <property type="entry name" value="USP"/>
</dbReference>
<dbReference type="Pfam" id="PF00443">
    <property type="entry name" value="UCH"/>
    <property type="match status" value="1"/>
</dbReference>
<feature type="region of interest" description="Disordered" evidence="1">
    <location>
        <begin position="197"/>
        <end position="216"/>
    </location>
</feature>
<dbReference type="Pfam" id="PF12030">
    <property type="entry name" value="DUF3517"/>
    <property type="match status" value="1"/>
</dbReference>
<keyword evidence="4" id="KW-1185">Reference proteome</keyword>
<accession>A0A0B2X688</accession>
<dbReference type="PANTHER" id="PTHR24006">
    <property type="entry name" value="UBIQUITIN CARBOXYL-TERMINAL HYDROLASE"/>
    <property type="match status" value="1"/>
</dbReference>
<dbReference type="SUPFAM" id="SSF54001">
    <property type="entry name" value="Cysteine proteinases"/>
    <property type="match status" value="1"/>
</dbReference>
<dbReference type="SUPFAM" id="SSF48371">
    <property type="entry name" value="ARM repeat"/>
    <property type="match status" value="1"/>
</dbReference>
<evidence type="ECO:0000313" key="4">
    <source>
        <dbReference type="Proteomes" id="UP000030816"/>
    </source>
</evidence>
<dbReference type="Gene3D" id="3.90.70.10">
    <property type="entry name" value="Cysteine proteinases"/>
    <property type="match status" value="1"/>
</dbReference>
<dbReference type="GO" id="GO:0005634">
    <property type="term" value="C:nucleus"/>
    <property type="evidence" value="ECO:0007669"/>
    <property type="project" value="TreeGrafter"/>
</dbReference>
<dbReference type="GeneID" id="63736029"/>
<dbReference type="InterPro" id="IPR001394">
    <property type="entry name" value="Peptidase_C19_UCH"/>
</dbReference>
<gene>
    <name evidence="3" type="ORF">MAM_01574</name>
</gene>
<name>A0A0B2X688_METAS</name>
<dbReference type="HOGENOM" id="CLU_228178_0_0_1"/>
<feature type="compositionally biased region" description="Low complexity" evidence="1">
    <location>
        <begin position="69"/>
        <end position="90"/>
    </location>
</feature>
<dbReference type="FunFam" id="3.90.70.10:FF:000136">
    <property type="entry name" value="Ubiquitin C-terminal hydrolase, putative"/>
    <property type="match status" value="1"/>
</dbReference>
<dbReference type="InterPro" id="IPR018200">
    <property type="entry name" value="USP_CS"/>
</dbReference>
<dbReference type="GO" id="GO:0005829">
    <property type="term" value="C:cytosol"/>
    <property type="evidence" value="ECO:0007669"/>
    <property type="project" value="TreeGrafter"/>
</dbReference>
<sequence length="2658" mass="296789">MENDTDSQTDQPASPTGNVAATTSPNGPDHSHAPSPDPPSTRPNPFDDSELSARKRRRTSGSASPPPVSSSALASAQASASSDASTSGDGSADDKSAVKNFSNNTMTTDQQSQNAATPSAPKTELPCTPRTPTDSAKSNSPTPLSSSKVTINLRKTTNPVTTKSAEACLPSSSHDGVPPVISDVTSDDQQRIAVEERLHTRSGEQSPQKSDSASPPVELIAISDDENEESDDEMAFSVDEKATGMLSREHVPIDPTPQFPYIQRNEEPSLPLLRFIHHFRTAVVDTEAATDSPISPEALFLLQAWMQDYLRFAKNADKTAVLDSRQANKRFWSILPESMLQLLLRSSELVKSPELRSVIIGVYSAFACLAARMAALDMVVLREMQSTIGATNEGPPDLYSAKYLQQLHDIIVTDVSSTSSGGEGSSPGSEWVQNEVGSYLLAKLQSSQGGSVTALSQLAAALTAFVPKFPRLMEHLAAIARILASCLRESVRTLATGGDRVAQAQSQLEIGTTAWDTISTCLEMMIEKHVTQLSVDTATILIQALTDVLKWTLRGEHGSAFDTVRRHLQNYSDLPCVHGFEAVAWQWRLGILDRLIRSSQMQLRVMAITRLCNDLVSVWKSTMTASDESSNRFLAFIGECLLETRLIDYILGPNCHPEIIVESSNVLGFLIVTKLYRQYHTDRLWQNIMLCQDPRITEALARMVTSITNLFDYDGLLGWCQKFQTMPLEAFSPAMRTLWDNIMNELISKCQSERQTLSFEPFDLCLRLLREASICTAGSQVADPDLQMAAIQKLRELLSTARPDDLDILHLSCLDDIAKKSPTALGSLWCLSMTMRGNIPNEVENLTKNHDLARLVVEELDHAVRAGRQAGAFAVISGTPNVPRRDLIASLIQFQPAALNNGLGPILLDIIVGPKSPCPDDRKAGWYVITNVMRKASMKNAFLQACFSRYLPGLPASCFSDGMLDFVRERVLYLAGDGNNFALDDAEALSYSGIEQLWRIILEAEDPLLVSRAISTLAVDLYLESNAIKSYSVCRSRNVHTSLVIRCLTQMEQAAKKLKGSTEAGVGEDDESMVLVATTEDVQKQERIFGRSLQLMRFFLGKYQVNGRFSVADFRPLMSTAVEEINGESACLQYQAFDNNDQTDIKPITIGLGNSIASLLTCLKTLTGFDNYRIYYRGQPLLPKEHQATKSLEELGIRDGFILVKRDEGGASLAGYIRPGSSPLEIEILGHFKDLWEYLSMGEKLAEEVYDFLVKLPADGHFMLQFDSDQSDHSRVFLKGQAFKTLYGLHALNDYIEAAQHSAFATSHDEDYMGIKLTSYQQALVRGLRLIVKAIGDPEMLDDMPAVQQLRIAGTFLQAFVKLFTEAARYKPLLELGDDVLPHPTRLVDILATVEGDTSDTSLALIESACTAVLRVGSVNREFWNTVVTSTSFLDIMKSFLLKDPRKAVRQTIVELIEDITGPEAQILTPDSGNSVYSSQETKPVLLSICTALTEGLPLCLVNQSQPEEYFRALLHLVAHACTTTSQAVDIDLLAVVARDLLLKHTCTETIDRPDMADPIAAGLVAVLHICVENSQSLSKSRNFDENAISRLFWRHLFPKKRRGDKDSVPRVILNTNTRSKLYDVVFRCVRYDLNSFVHMLDTLNGLVPFYVEEPDDPYIYDLPYQFDRSRAIRAPCGYVGLRNLSNTCYLNSLLTQLFMNTQFRRFIMSVVVQDPQASQQLLFYTQKLFGYMQESFQRFVDPFDVVASIRTYDDTPIDIHSQMDVDEFYNLLFDRWEGQLLNKDDKKRLRSFFGGQLVQQVKSKECKHISERLEPFSAIQCDIKGKATLEESLQAYVDGEVMEGENKYKCSTCDRHVDAVKRACLKDVPDHLIFHLKRFDFNLRTLQRRKINDHFTFPQTLDLAPYTVEYLNAEKDAAQSDIFELVGILVHSGTAESGHYYSYIRERRFGGQPSWVEFNDDSVLPWDPALMESATFGGPDPQSSLQDINGIVYDKTYSAYMLFYQRASSQRHDSPSGGATMNDRPSPVEVPPALKEHIVNENRVLLRRQCLFDPSHSGFVQQCFGHSIYLGENEAAKLRGSKYDGDNDDELGRGASSDLDTSAHTLENLAMEVSLSHFDQVVSRTKDATLVESFTSMLKSAVTKCYDCALAFYNYFQVRHGAIRSLIQRNPDADIRSFTGKTLILAATRIRSGLPRLYHFPVPTRTASHSASVDSEDDWDDSESPPSVLQGMMNMFNHLWRFFYVHIRSWDEYFGTVLAFARLGDLEVGRLLADNFLLRLLQIISADPMTMELQPNYQRMVNNLTRRFNSKPASYTAILALIDYLMAQLEPTLSADVIVDEAKDRCDARRPFAWTSEEVQAVHSHPDSPTTSVFTEKLLELDQAPASTNSIIGQLVESGEELDLRVFNTLRRKIQGETTTQPMDSSIRAAGRYAECSESVERVHILIRHICTQARSLQHNEGSTFLDFVDLMLRSRRPNESLALARRRYILQAIPMWAPYLLVYSDEHTRGVAERLINDRLFPPMGLDTLDRQEDDAALESEALEHVIRQLGIKCLVYLRDVHVKGRIQLERNAAGNILRVIGNCVPFYEGSDEMNDYADDSAEFRAIQGEITSPLQRLLVDEIEDDGSEWDGSCGSSEFMDANVGTLAQTGNHVQD</sequence>
<protein>
    <submittedName>
        <fullName evidence="3">Peptidase C19, ubiquitin carboxyl-terminal hydrolase 2</fullName>
    </submittedName>
</protein>
<feature type="compositionally biased region" description="Polar residues" evidence="1">
    <location>
        <begin position="8"/>
        <end position="26"/>
    </location>
</feature>
<evidence type="ECO:0000259" key="2">
    <source>
        <dbReference type="PROSITE" id="PS50235"/>
    </source>
</evidence>
<feature type="compositionally biased region" description="Polar residues" evidence="1">
    <location>
        <begin position="203"/>
        <end position="213"/>
    </location>
</feature>
<dbReference type="CDD" id="cd02659">
    <property type="entry name" value="peptidase_C19C"/>
    <property type="match status" value="1"/>
</dbReference>
<dbReference type="InterPro" id="IPR016024">
    <property type="entry name" value="ARM-type_fold"/>
</dbReference>
<dbReference type="PROSITE" id="PS50235">
    <property type="entry name" value="USP_3"/>
    <property type="match status" value="1"/>
</dbReference>
<feature type="compositionally biased region" description="Polar residues" evidence="1">
    <location>
        <begin position="130"/>
        <end position="174"/>
    </location>
</feature>
<dbReference type="InterPro" id="IPR021905">
    <property type="entry name" value="DUF3517"/>
</dbReference>
<comment type="caution">
    <text evidence="3">The sequence shown here is derived from an EMBL/GenBank/DDBJ whole genome shotgun (WGS) entry which is preliminary data.</text>
</comment>
<feature type="region of interest" description="Disordered" evidence="1">
    <location>
        <begin position="1"/>
        <end position="189"/>
    </location>
</feature>
<dbReference type="RefSeq" id="XP_040681861.1">
    <property type="nucleotide sequence ID" value="XM_040820373.1"/>
</dbReference>
<dbReference type="PROSITE" id="PS00973">
    <property type="entry name" value="USP_2"/>
    <property type="match status" value="1"/>
</dbReference>
<feature type="domain" description="USP" evidence="2">
    <location>
        <begin position="1680"/>
        <end position="2008"/>
    </location>
</feature>
<proteinExistence type="predicted"/>
<feature type="compositionally biased region" description="Polar residues" evidence="1">
    <location>
        <begin position="99"/>
        <end position="117"/>
    </location>
</feature>
<reference evidence="3 4" key="1">
    <citation type="journal article" date="2014" name="Proc. Natl. Acad. Sci. U.S.A.">
        <title>Trajectory and genomic determinants of fungal-pathogen speciation and host adaptation.</title>
        <authorList>
            <person name="Hu X."/>
            <person name="Xiao G."/>
            <person name="Zheng P."/>
            <person name="Shang Y."/>
            <person name="Su Y."/>
            <person name="Zhang X."/>
            <person name="Liu X."/>
            <person name="Zhan S."/>
            <person name="St Leger R.J."/>
            <person name="Wang C."/>
        </authorList>
    </citation>
    <scope>NUCLEOTIDE SEQUENCE [LARGE SCALE GENOMIC DNA]</scope>
    <source>
        <strain evidence="3 4">ARSEF 1941</strain>
    </source>
</reference>
<dbReference type="Proteomes" id="UP000030816">
    <property type="component" value="Unassembled WGS sequence"/>
</dbReference>
<dbReference type="InterPro" id="IPR038765">
    <property type="entry name" value="Papain-like_cys_pep_sf"/>
</dbReference>
<dbReference type="OrthoDB" id="420187at2759"/>